<comment type="caution">
    <text evidence="2">The sequence shown here is derived from an EMBL/GenBank/DDBJ whole genome shotgun (WGS) entry which is preliminary data.</text>
</comment>
<dbReference type="PANTHER" id="PTHR20921:SF0">
    <property type="entry name" value="TRANSMEMBRANE PROTEIN 222"/>
    <property type="match status" value="1"/>
</dbReference>
<keyword evidence="3" id="KW-1185">Reference proteome</keyword>
<dbReference type="EMBL" id="JAGRRH010000015">
    <property type="protein sequence ID" value="KAG7356386.1"/>
    <property type="molecule type" value="Genomic_DNA"/>
</dbReference>
<dbReference type="OrthoDB" id="267284at2759"/>
<dbReference type="AlphaFoldDB" id="A0A9K3L8Q3"/>
<dbReference type="Proteomes" id="UP000693970">
    <property type="component" value="Unassembled WGS sequence"/>
</dbReference>
<keyword evidence="1" id="KW-1133">Transmembrane helix</keyword>
<name>A0A9K3L8Q3_9STRA</name>
<reference evidence="2" key="2">
    <citation type="submission" date="2021-04" db="EMBL/GenBank/DDBJ databases">
        <authorList>
            <person name="Podell S."/>
        </authorList>
    </citation>
    <scope>NUCLEOTIDE SEQUENCE</scope>
    <source>
        <strain evidence="2">Hildebrandi</strain>
    </source>
</reference>
<accession>A0A9K3L8Q3</accession>
<organism evidence="2 3">
    <name type="scientific">Nitzschia inconspicua</name>
    <dbReference type="NCBI Taxonomy" id="303405"/>
    <lineage>
        <taxon>Eukaryota</taxon>
        <taxon>Sar</taxon>
        <taxon>Stramenopiles</taxon>
        <taxon>Ochrophyta</taxon>
        <taxon>Bacillariophyta</taxon>
        <taxon>Bacillariophyceae</taxon>
        <taxon>Bacillariophycidae</taxon>
        <taxon>Bacillariales</taxon>
        <taxon>Bacillariaceae</taxon>
        <taxon>Nitzschia</taxon>
    </lineage>
</organism>
<sequence>MTSRALTELGTNNKSGSIDLEQSNINGILHPSSKISTTAMAPSNNNIISDTTTRIPDFSFCILWSPLPIITWIIPFIGHLGIADSRGYSHDFQGPYSIGTSRKAVMAFGPTTRYLKMDIGQLSSAERWDDAIREADRIYSGRMHNLFCDNCHSHVAKALNLMPYGGGKWNMVKLCFLVFFRGTFVSFGGFLCQFLPFLVFVFLIVLFRVILGKS</sequence>
<reference evidence="2" key="1">
    <citation type="journal article" date="2021" name="Sci. Rep.">
        <title>Diploid genomic architecture of Nitzschia inconspicua, an elite biomass production diatom.</title>
        <authorList>
            <person name="Oliver A."/>
            <person name="Podell S."/>
            <person name="Pinowska A."/>
            <person name="Traller J.C."/>
            <person name="Smith S.R."/>
            <person name="McClure R."/>
            <person name="Beliaev A."/>
            <person name="Bohutskyi P."/>
            <person name="Hill E.A."/>
            <person name="Rabines A."/>
            <person name="Zheng H."/>
            <person name="Allen L.Z."/>
            <person name="Kuo A."/>
            <person name="Grigoriev I.V."/>
            <person name="Allen A.E."/>
            <person name="Hazlebeck D."/>
            <person name="Allen E.E."/>
        </authorList>
    </citation>
    <scope>NUCLEOTIDE SEQUENCE</scope>
    <source>
        <strain evidence="2">Hildebrandi</strain>
    </source>
</reference>
<evidence type="ECO:0000313" key="2">
    <source>
        <dbReference type="EMBL" id="KAG7356386.1"/>
    </source>
</evidence>
<dbReference type="PANTHER" id="PTHR20921">
    <property type="entry name" value="TRANSMEMBRANE PROTEIN 222"/>
    <property type="match status" value="1"/>
</dbReference>
<dbReference type="InterPro" id="IPR008496">
    <property type="entry name" value="TMEM222/RTE1"/>
</dbReference>
<protein>
    <submittedName>
        <fullName evidence="2">DUF778 domain containing protein</fullName>
    </submittedName>
</protein>
<evidence type="ECO:0000256" key="1">
    <source>
        <dbReference type="SAM" id="Phobius"/>
    </source>
</evidence>
<dbReference type="Pfam" id="PF05608">
    <property type="entry name" value="RTE1"/>
    <property type="match status" value="2"/>
</dbReference>
<gene>
    <name evidence="2" type="ORF">IV203_001072</name>
</gene>
<feature type="transmembrane region" description="Helical" evidence="1">
    <location>
        <begin position="194"/>
        <end position="211"/>
    </location>
</feature>
<keyword evidence="1" id="KW-0812">Transmembrane</keyword>
<proteinExistence type="predicted"/>
<evidence type="ECO:0000313" key="3">
    <source>
        <dbReference type="Proteomes" id="UP000693970"/>
    </source>
</evidence>
<keyword evidence="1" id="KW-0472">Membrane</keyword>